<dbReference type="CDD" id="cd09176">
    <property type="entry name" value="PLDc_unchar6"/>
    <property type="match status" value="1"/>
</dbReference>
<dbReference type="RefSeq" id="WP_345372455.1">
    <property type="nucleotide sequence ID" value="NZ_BAABJX010000038.1"/>
</dbReference>
<reference evidence="2" key="1">
    <citation type="journal article" date="2019" name="Int. J. Syst. Evol. Microbiol.">
        <title>The Global Catalogue of Microorganisms (GCM) 10K type strain sequencing project: providing services to taxonomists for standard genome sequencing and annotation.</title>
        <authorList>
            <consortium name="The Broad Institute Genomics Platform"/>
            <consortium name="The Broad Institute Genome Sequencing Center for Infectious Disease"/>
            <person name="Wu L."/>
            <person name="Ma J."/>
        </authorList>
    </citation>
    <scope>NUCLEOTIDE SEQUENCE [LARGE SCALE GENOMIC DNA]</scope>
    <source>
        <strain evidence="2">JCM 18326</strain>
    </source>
</reference>
<evidence type="ECO:0000313" key="2">
    <source>
        <dbReference type="Proteomes" id="UP001500298"/>
    </source>
</evidence>
<keyword evidence="2" id="KW-1185">Reference proteome</keyword>
<dbReference type="InterPro" id="IPR059166">
    <property type="entry name" value="PLD-like_cat"/>
</dbReference>
<comment type="caution">
    <text evidence="1">The sequence shown here is derived from an EMBL/GenBank/DDBJ whole genome shotgun (WGS) entry which is preliminary data.</text>
</comment>
<gene>
    <name evidence="1" type="ORF">GCM10023331_25950</name>
</gene>
<protein>
    <recommendedName>
        <fullName evidence="3">Phospholipase D-like domain-containing protein</fullName>
    </recommendedName>
</protein>
<name>A0ABP9DC63_9BACT</name>
<proteinExistence type="predicted"/>
<evidence type="ECO:0000313" key="1">
    <source>
        <dbReference type="EMBL" id="GAA4839567.1"/>
    </source>
</evidence>
<evidence type="ECO:0008006" key="3">
    <source>
        <dbReference type="Google" id="ProtNLM"/>
    </source>
</evidence>
<sequence length="266" mass="31516">MPDTTGQKNIIIYYKLSNVYPLKSINHMISEVDKNEEIISTLEISSQIERMLKERSEYLVLVTPYIKLLPRFKVLLEQGLKKIQKVIVIYRENELRIEEKSWLSQFNNVELYPVKNLHAKIYLNQSTALITSMNLYEYSQINNHEIGFFFSRTKDLSRYLAVLSQINIFLKSSDHSFNIDWIIDKYEDYSVNKLFRCFMVEYDCYGEYNGKLAWDIFSSEIARLVDFPEHSFNKNGLSRSASLGRQKFEDLYTSLDFKEIIKRAKK</sequence>
<organism evidence="1 2">
    <name type="scientific">Algivirga pacifica</name>
    <dbReference type="NCBI Taxonomy" id="1162670"/>
    <lineage>
        <taxon>Bacteria</taxon>
        <taxon>Pseudomonadati</taxon>
        <taxon>Bacteroidota</taxon>
        <taxon>Cytophagia</taxon>
        <taxon>Cytophagales</taxon>
        <taxon>Flammeovirgaceae</taxon>
        <taxon>Algivirga</taxon>
    </lineage>
</organism>
<accession>A0ABP9DC63</accession>
<dbReference type="Proteomes" id="UP001500298">
    <property type="component" value="Unassembled WGS sequence"/>
</dbReference>
<dbReference type="EMBL" id="BAABJX010000038">
    <property type="protein sequence ID" value="GAA4839567.1"/>
    <property type="molecule type" value="Genomic_DNA"/>
</dbReference>